<dbReference type="Pfam" id="PF13041">
    <property type="entry name" value="PPR_2"/>
    <property type="match status" value="2"/>
</dbReference>
<organism evidence="4 5">
    <name type="scientific">Nepenthes gracilis</name>
    <name type="common">Slender pitcher plant</name>
    <dbReference type="NCBI Taxonomy" id="150966"/>
    <lineage>
        <taxon>Eukaryota</taxon>
        <taxon>Viridiplantae</taxon>
        <taxon>Streptophyta</taxon>
        <taxon>Embryophyta</taxon>
        <taxon>Tracheophyta</taxon>
        <taxon>Spermatophyta</taxon>
        <taxon>Magnoliopsida</taxon>
        <taxon>eudicotyledons</taxon>
        <taxon>Gunneridae</taxon>
        <taxon>Pentapetalae</taxon>
        <taxon>Caryophyllales</taxon>
        <taxon>Nepenthaceae</taxon>
        <taxon>Nepenthes</taxon>
    </lineage>
</organism>
<dbReference type="GO" id="GO:0007005">
    <property type="term" value="P:mitochondrion organization"/>
    <property type="evidence" value="ECO:0007669"/>
    <property type="project" value="TreeGrafter"/>
</dbReference>
<feature type="repeat" description="PPR" evidence="3">
    <location>
        <begin position="462"/>
        <end position="496"/>
    </location>
</feature>
<sequence>MSPPRTLSLHPSITRLFSRWSLSFSSSSGSDDSLSDSCDSDPVLVSSVASVLIHRRSKSRWSTLLSLYPQGFTPHQVSQILLQIRNNPRLALRFFQFTLHNSLSSHSLHSYSTMIHILARARLKTHARSLIKAAIRFSESIIDDDPQELCAEGHKIFVILVQTYRLCDSAPFVFDLLIQACLELNRIDTCIKIVQLLRSRGICPNVCTCNSLIASVSKNRGCHFGYDLYEEIFRSDDRSLNGGFSAKILPNVQTFNCLLLSFYQTGSVDMVEQVWVEMGRMNCKPNLCSYNILMAAYCDEGELGKTWKLWEEMKLEGLKQDVVAYNTLIGGYCKTGEIERGEELHTEMGLYGIESTCVTYQHLINGYCKIGNVHSAMLLYEDMRRKGFSPDSSTIDTLVRAFCSKAKISEALDLFRIVTRNANFVARKTTYVYLLKGLCRGGQMNEAHELQAEMVGKGLNPDSDIYCAFIDGYTNQGKPDIAELLRKEMAKTQAWPNGG</sequence>
<evidence type="ECO:0000256" key="2">
    <source>
        <dbReference type="ARBA" id="ARBA00022737"/>
    </source>
</evidence>
<keyword evidence="2" id="KW-0677">Repeat</keyword>
<dbReference type="PANTHER" id="PTHR47934:SF6">
    <property type="entry name" value="MITOCHONDRIAL GROUP I INTRON SPLICING FACTOR CCM1-RELATED"/>
    <property type="match status" value="1"/>
</dbReference>
<gene>
    <name evidence="4" type="ORF">Nepgr_004577</name>
</gene>
<feature type="repeat" description="PPR" evidence="3">
    <location>
        <begin position="427"/>
        <end position="461"/>
    </location>
</feature>
<feature type="repeat" description="PPR" evidence="3">
    <location>
        <begin position="286"/>
        <end position="320"/>
    </location>
</feature>
<feature type="repeat" description="PPR" evidence="3">
    <location>
        <begin position="321"/>
        <end position="355"/>
    </location>
</feature>
<evidence type="ECO:0000256" key="3">
    <source>
        <dbReference type="PROSITE-ProRule" id="PRU00708"/>
    </source>
</evidence>
<evidence type="ECO:0000313" key="4">
    <source>
        <dbReference type="EMBL" id="GMH02738.1"/>
    </source>
</evidence>
<dbReference type="PROSITE" id="PS51375">
    <property type="entry name" value="PPR"/>
    <property type="match status" value="6"/>
</dbReference>
<dbReference type="GO" id="GO:0006396">
    <property type="term" value="P:RNA processing"/>
    <property type="evidence" value="ECO:0007669"/>
    <property type="project" value="TreeGrafter"/>
</dbReference>
<feature type="repeat" description="PPR" evidence="3">
    <location>
        <begin position="251"/>
        <end position="285"/>
    </location>
</feature>
<evidence type="ECO:0000313" key="5">
    <source>
        <dbReference type="Proteomes" id="UP001279734"/>
    </source>
</evidence>
<dbReference type="AlphaFoldDB" id="A0AAD3S1K5"/>
<name>A0AAD3S1K5_NEPGR</name>
<feature type="repeat" description="PPR" evidence="3">
    <location>
        <begin position="356"/>
        <end position="390"/>
    </location>
</feature>
<comment type="caution">
    <text evidence="4">The sequence shown here is derived from an EMBL/GenBank/DDBJ whole genome shotgun (WGS) entry which is preliminary data.</text>
</comment>
<dbReference type="EMBL" id="BSYO01000004">
    <property type="protein sequence ID" value="GMH02738.1"/>
    <property type="molecule type" value="Genomic_DNA"/>
</dbReference>
<accession>A0AAD3S1K5</accession>
<evidence type="ECO:0000256" key="1">
    <source>
        <dbReference type="ARBA" id="ARBA00007626"/>
    </source>
</evidence>
<proteinExistence type="inferred from homology"/>
<protein>
    <recommendedName>
        <fullName evidence="6">Pentatricopeptide repeat-containing protein</fullName>
    </recommendedName>
</protein>
<evidence type="ECO:0008006" key="6">
    <source>
        <dbReference type="Google" id="ProtNLM"/>
    </source>
</evidence>
<comment type="similarity">
    <text evidence="1">Belongs to the PPR family. P subfamily.</text>
</comment>
<dbReference type="InterPro" id="IPR051114">
    <property type="entry name" value="Mito_RNA_Proc_CCM1"/>
</dbReference>
<dbReference type="Pfam" id="PF01535">
    <property type="entry name" value="PPR"/>
    <property type="match status" value="2"/>
</dbReference>
<dbReference type="GO" id="GO:0003729">
    <property type="term" value="F:mRNA binding"/>
    <property type="evidence" value="ECO:0007669"/>
    <property type="project" value="TreeGrafter"/>
</dbReference>
<dbReference type="Pfam" id="PF12854">
    <property type="entry name" value="PPR_1"/>
    <property type="match status" value="1"/>
</dbReference>
<dbReference type="InterPro" id="IPR011990">
    <property type="entry name" value="TPR-like_helical_dom_sf"/>
</dbReference>
<dbReference type="GO" id="GO:0005739">
    <property type="term" value="C:mitochondrion"/>
    <property type="evidence" value="ECO:0007669"/>
    <property type="project" value="TreeGrafter"/>
</dbReference>
<dbReference type="NCBIfam" id="TIGR00756">
    <property type="entry name" value="PPR"/>
    <property type="match status" value="6"/>
</dbReference>
<keyword evidence="5" id="KW-1185">Reference proteome</keyword>
<dbReference type="Proteomes" id="UP001279734">
    <property type="component" value="Unassembled WGS sequence"/>
</dbReference>
<dbReference type="Gene3D" id="1.25.40.10">
    <property type="entry name" value="Tetratricopeptide repeat domain"/>
    <property type="match status" value="3"/>
</dbReference>
<dbReference type="InterPro" id="IPR002885">
    <property type="entry name" value="PPR_rpt"/>
</dbReference>
<dbReference type="PANTHER" id="PTHR47934">
    <property type="entry name" value="PENTATRICOPEPTIDE REPEAT-CONTAINING PROTEIN PET309, MITOCHONDRIAL"/>
    <property type="match status" value="1"/>
</dbReference>
<reference evidence="4" key="1">
    <citation type="submission" date="2023-05" db="EMBL/GenBank/DDBJ databases">
        <title>Nepenthes gracilis genome sequencing.</title>
        <authorList>
            <person name="Fukushima K."/>
        </authorList>
    </citation>
    <scope>NUCLEOTIDE SEQUENCE</scope>
    <source>
        <strain evidence="4">SING2019-196</strain>
    </source>
</reference>